<name>A0A6J2T6W9_DROLE</name>
<dbReference type="InterPro" id="IPR024460">
    <property type="entry name" value="Protamine-like"/>
</dbReference>
<proteinExistence type="predicted"/>
<keyword evidence="2" id="KW-1185">Reference proteome</keyword>
<feature type="compositionally biased region" description="Basic residues" evidence="1">
    <location>
        <begin position="94"/>
        <end position="139"/>
    </location>
</feature>
<dbReference type="GeneID" id="115621502"/>
<dbReference type="CDD" id="cd00084">
    <property type="entry name" value="HMG-box_SF"/>
    <property type="match status" value="1"/>
</dbReference>
<evidence type="ECO:0000313" key="2">
    <source>
        <dbReference type="Proteomes" id="UP000504634"/>
    </source>
</evidence>
<evidence type="ECO:0000313" key="3">
    <source>
        <dbReference type="RefSeq" id="XP_030371030.1"/>
    </source>
</evidence>
<gene>
    <name evidence="3" type="primary">LOC115621502</name>
</gene>
<dbReference type="RefSeq" id="XP_030371030.1">
    <property type="nucleotide sequence ID" value="XM_030515170.1"/>
</dbReference>
<feature type="region of interest" description="Disordered" evidence="1">
    <location>
        <begin position="91"/>
        <end position="139"/>
    </location>
</feature>
<sequence length="210" mass="23780">MGNNVTKKASPDSTAIGYRNFMRIYRQQNTDMSASEAVLGAARAWGDLSMDQKLRYANLTCDIPRIVLAGCHQKHMEGCGARPCPARCPPKRPACPKKKKKNPCKRKRKTCPKKKRPACPKKKKPACPKRKKPTCKPKKKPTCKPKCMRPGPIMNNGFLNFMREFRMQNCGLTAPQALKKGARAWCKLPECEKQKYRQMGCGVKPKKRKC</sequence>
<dbReference type="Proteomes" id="UP000504634">
    <property type="component" value="Unplaced"/>
</dbReference>
<reference evidence="3" key="1">
    <citation type="submission" date="2025-08" db="UniProtKB">
        <authorList>
            <consortium name="RefSeq"/>
        </authorList>
    </citation>
    <scope>IDENTIFICATION</scope>
    <source>
        <strain evidence="3">11010-0011.00</strain>
        <tissue evidence="3">Whole body</tissue>
    </source>
</reference>
<organism evidence="2 3">
    <name type="scientific">Drosophila lebanonensis</name>
    <name type="common">Fruit fly</name>
    <name type="synonym">Scaptodrosophila lebanonensis</name>
    <dbReference type="NCBI Taxonomy" id="7225"/>
    <lineage>
        <taxon>Eukaryota</taxon>
        <taxon>Metazoa</taxon>
        <taxon>Ecdysozoa</taxon>
        <taxon>Arthropoda</taxon>
        <taxon>Hexapoda</taxon>
        <taxon>Insecta</taxon>
        <taxon>Pterygota</taxon>
        <taxon>Neoptera</taxon>
        <taxon>Endopterygota</taxon>
        <taxon>Diptera</taxon>
        <taxon>Brachycera</taxon>
        <taxon>Muscomorpha</taxon>
        <taxon>Ephydroidea</taxon>
        <taxon>Drosophilidae</taxon>
        <taxon>Scaptodrosophila</taxon>
    </lineage>
</organism>
<accession>A0A6J2T6W9</accession>
<dbReference type="AlphaFoldDB" id="A0A6J2T6W9"/>
<dbReference type="OrthoDB" id="7675944at2759"/>
<evidence type="ECO:0000256" key="1">
    <source>
        <dbReference type="SAM" id="MobiDB-lite"/>
    </source>
</evidence>
<dbReference type="GO" id="GO:0035092">
    <property type="term" value="P:sperm DNA condensation"/>
    <property type="evidence" value="ECO:0007669"/>
    <property type="project" value="InterPro"/>
</dbReference>
<dbReference type="Pfam" id="PF06382">
    <property type="entry name" value="Protamine_like"/>
    <property type="match status" value="2"/>
</dbReference>
<protein>
    <submittedName>
        <fullName evidence="3">Protamine-like protein 99C isoform X1</fullName>
    </submittedName>
</protein>